<accession>A0A3D8X7P3</accession>
<dbReference type="Proteomes" id="UP000256519">
    <property type="component" value="Unassembled WGS sequence"/>
</dbReference>
<evidence type="ECO:0000313" key="1">
    <source>
        <dbReference type="EMBL" id="RDZ17844.1"/>
    </source>
</evidence>
<reference evidence="1" key="1">
    <citation type="journal article" date="2018" name="Appl. Environ. Microbiol.">
        <title>Antimicrobial susceptibility testing and tentative epidemiological cut-off values of five Bacillus species relevant for use as animal feed additives or for plant protection.</title>
        <authorList>
            <person name="Agerso Y."/>
            <person name="Stuer-Lauridsen B."/>
            <person name="Bjerre K."/>
            <person name="Jensen M.G."/>
            <person name="Johansen E."/>
            <person name="Bennedsen M."/>
            <person name="Brockmann E."/>
            <person name="Nielsen B."/>
        </authorList>
    </citation>
    <scope>NUCLEOTIDE SEQUENCE [LARGE SCALE GENOMIC DNA]</scope>
    <source>
        <strain evidence="1">CHCC20162</strain>
    </source>
</reference>
<dbReference type="EMBL" id="PQWM01000006">
    <property type="protein sequence ID" value="RDZ17844.1"/>
    <property type="molecule type" value="Genomic_DNA"/>
</dbReference>
<name>A0A3D8X7P3_PRIMG</name>
<comment type="caution">
    <text evidence="1">The sequence shown here is derived from an EMBL/GenBank/DDBJ whole genome shotgun (WGS) entry which is preliminary data.</text>
</comment>
<protein>
    <submittedName>
        <fullName evidence="1">Uncharacterized protein</fullName>
    </submittedName>
</protein>
<dbReference type="RefSeq" id="WP_116071787.1">
    <property type="nucleotide sequence ID" value="NZ_CP187630.1"/>
</dbReference>
<organism evidence="1 2">
    <name type="scientific">Priestia megaterium</name>
    <name type="common">Bacillus megaterium</name>
    <dbReference type="NCBI Taxonomy" id="1404"/>
    <lineage>
        <taxon>Bacteria</taxon>
        <taxon>Bacillati</taxon>
        <taxon>Bacillota</taxon>
        <taxon>Bacilli</taxon>
        <taxon>Bacillales</taxon>
        <taxon>Bacillaceae</taxon>
        <taxon>Priestia</taxon>
    </lineage>
</organism>
<dbReference type="AlphaFoldDB" id="A0A3D8X7P3"/>
<sequence>MFRVQTFIKRPGISIINLSSLSEKESNYLINISNEEELIRYGNQFDFTCLEGAIKLEYYGEPLLDVSAWDVIDGRWLYLLDAMESLKETGYGEMNFSDQALVLTLKSASEQFVLYILHTSPPVKVVLPKQDFFMVVLGGAEQFFKTMERCFKGNFQYSSEIKRIEALKMQ</sequence>
<proteinExistence type="predicted"/>
<gene>
    <name evidence="1" type="ORF">C3744_02875</name>
</gene>
<evidence type="ECO:0000313" key="2">
    <source>
        <dbReference type="Proteomes" id="UP000256519"/>
    </source>
</evidence>